<dbReference type="Gene3D" id="1.10.510.10">
    <property type="entry name" value="Transferase(Phosphotransferase) domain 1"/>
    <property type="match status" value="4"/>
</dbReference>
<proteinExistence type="predicted"/>
<dbReference type="STRING" id="3469.A0A4Y7LHP9"/>
<keyword evidence="3" id="KW-0472">Membrane</keyword>
<dbReference type="InterPro" id="IPR000719">
    <property type="entry name" value="Prot_kinase_dom"/>
</dbReference>
<keyword evidence="2" id="KW-0808">Transferase</keyword>
<dbReference type="PROSITE" id="PS50011">
    <property type="entry name" value="PROTEIN_KINASE_DOM"/>
    <property type="match status" value="3"/>
</dbReference>
<comment type="subcellular location">
    <subcellularLocation>
        <location evidence="1">Membrane</location>
    </subcellularLocation>
</comment>
<dbReference type="AlphaFoldDB" id="A0A4Y7LHP9"/>
<dbReference type="GO" id="GO:0005524">
    <property type="term" value="F:ATP binding"/>
    <property type="evidence" value="ECO:0007669"/>
    <property type="project" value="InterPro"/>
</dbReference>
<name>A0A4Y7LHP9_PAPSO</name>
<dbReference type="SMART" id="SM00220">
    <property type="entry name" value="S_TKc"/>
    <property type="match status" value="2"/>
</dbReference>
<dbReference type="GO" id="GO:0004674">
    <property type="term" value="F:protein serine/threonine kinase activity"/>
    <property type="evidence" value="ECO:0007669"/>
    <property type="project" value="UniProtKB-KW"/>
</dbReference>
<dbReference type="SUPFAM" id="SSF56112">
    <property type="entry name" value="Protein kinase-like (PK-like)"/>
    <property type="match status" value="4"/>
</dbReference>
<feature type="domain" description="Protein kinase" evidence="4">
    <location>
        <begin position="157"/>
        <end position="419"/>
    </location>
</feature>
<dbReference type="Pfam" id="PF00069">
    <property type="entry name" value="Pkinase"/>
    <property type="match status" value="3"/>
</dbReference>
<dbReference type="Pfam" id="PF07714">
    <property type="entry name" value="PK_Tyr_Ser-Thr"/>
    <property type="match status" value="1"/>
</dbReference>
<accession>A0A4Y7LHP9</accession>
<dbReference type="PANTHER" id="PTHR47985:SF44">
    <property type="entry name" value="SERINE_THREONINE-PROTEIN KINASE PBS1"/>
    <property type="match status" value="1"/>
</dbReference>
<keyword evidence="2" id="KW-0418">Kinase</keyword>
<dbReference type="InterPro" id="IPR011009">
    <property type="entry name" value="Kinase-like_dom_sf"/>
</dbReference>
<dbReference type="Proteomes" id="UP000316621">
    <property type="component" value="Chromosome 11"/>
</dbReference>
<evidence type="ECO:0000256" key="2">
    <source>
        <dbReference type="ARBA" id="ARBA00022527"/>
    </source>
</evidence>
<feature type="domain" description="Protein kinase" evidence="4">
    <location>
        <begin position="627"/>
        <end position="891"/>
    </location>
</feature>
<evidence type="ECO:0000259" key="4">
    <source>
        <dbReference type="PROSITE" id="PS50011"/>
    </source>
</evidence>
<evidence type="ECO:0000256" key="1">
    <source>
        <dbReference type="ARBA" id="ARBA00004370"/>
    </source>
</evidence>
<dbReference type="PANTHER" id="PTHR47985">
    <property type="entry name" value="OS07G0668900 PROTEIN"/>
    <property type="match status" value="1"/>
</dbReference>
<dbReference type="GO" id="GO:0016020">
    <property type="term" value="C:membrane"/>
    <property type="evidence" value="ECO:0007669"/>
    <property type="project" value="UniProtKB-SubCell"/>
</dbReference>
<keyword evidence="2" id="KW-0723">Serine/threonine-protein kinase</keyword>
<reference evidence="5 6" key="1">
    <citation type="journal article" date="2018" name="Science">
        <title>The opium poppy genome and morphinan production.</title>
        <authorList>
            <person name="Guo L."/>
            <person name="Winzer T."/>
            <person name="Yang X."/>
            <person name="Li Y."/>
            <person name="Ning Z."/>
            <person name="He Z."/>
            <person name="Teodor R."/>
            <person name="Lu Y."/>
            <person name="Bowser T.A."/>
            <person name="Graham I.A."/>
            <person name="Ye K."/>
        </authorList>
    </citation>
    <scope>NUCLEOTIDE SEQUENCE [LARGE SCALE GENOMIC DNA]</scope>
    <source>
        <strain evidence="6">cv. HN1</strain>
        <tissue evidence="5">Leaves</tissue>
    </source>
</reference>
<dbReference type="Gene3D" id="3.30.200.20">
    <property type="entry name" value="Phosphorylase Kinase, domain 1"/>
    <property type="match status" value="2"/>
</dbReference>
<sequence length="900" mass="102481">MKGVQEQPLNWSKRLKILEGIAKALEFLHSDDIIFRDLKPANILLGEEFHPKLADFGLVKFGSSVEGDQYNSKPKGTAGYLDHWYCADGMCSPKVDVYAFGVLLFELMTGRKALENHYTGRAESPQRFEADEAEFQNSVANVRVFESRELIVATDNFNPGRFLGEGRLGRVYKGILEDGQEVAVKRFYEQPDLWAEVRMLSCLVKMIGYCDKRKYHIIVCEFMPLRSLNLHLQDLKLGKKPLDWKTRMKIAQGVAKALEYLHDPPIIYSGLKSTGILLDENYNPKLSDFCCAKHGPIWVYTTNDKSLSYGYIPPEYALCGKLTLKSDIYSFGVVLLKLISWRKALDETKFYTAEKWHIVAWARPLLGDSKKFPEIVDPLMKGQYPYRGLGQALNLVKMCLQQEEAHKRPHLKPGKTPLYWKTRMKIAMGVAKALEYLHDQKDPPIIYSGLKRSSILLDENYDPKLSDLGCAEHGPTLNHTAANRKFSLCYLGPEYPMTGSLSLKSDVYSFGVVLLELISGKKAINGYNNVARPLLNDKKKFHEIADPLMQGQYPHRGLVQALNLAKWCLQEDYRNRPLTAEVVILTERDWILLLGVKADRDEAEFRYDLNNIRVFESRELIVATDNFNPRRVLGEGSLGRVYKGILKDGQEVAVKRFDRQENLCTEVKILSCLEHSNLVKMIGYCDKGKDHMIVYEFVPLRSLSLYLHDLKPGDKPLDWKTRMKIAEGVAKAIEYLHGRKETPVIYCDLKGSGILLDENYNPKLSDFICAEYDVTWDNTMINLTCGYLDPGYTMTGRITNKSDVYSFGVVLLELISGKKAFDPTIRRSIVSWARPLLEDSNKFTEIADPLMKGKYLHRTLVQALDLAKLSLQEDANKRPLVAEVVTTLTNIRKSIGFNRS</sequence>
<protein>
    <recommendedName>
        <fullName evidence="4">Protein kinase domain-containing protein</fullName>
    </recommendedName>
</protein>
<dbReference type="Gramene" id="RZC83675">
    <property type="protein sequence ID" value="RZC83675"/>
    <property type="gene ID" value="C5167_046463"/>
</dbReference>
<evidence type="ECO:0000313" key="6">
    <source>
        <dbReference type="Proteomes" id="UP000316621"/>
    </source>
</evidence>
<keyword evidence="6" id="KW-1185">Reference proteome</keyword>
<evidence type="ECO:0000313" key="5">
    <source>
        <dbReference type="EMBL" id="RZC83675.1"/>
    </source>
</evidence>
<dbReference type="InterPro" id="IPR001245">
    <property type="entry name" value="Ser-Thr/Tyr_kinase_cat_dom"/>
</dbReference>
<dbReference type="EMBL" id="CM010725">
    <property type="protein sequence ID" value="RZC83675.1"/>
    <property type="molecule type" value="Genomic_DNA"/>
</dbReference>
<organism evidence="5 6">
    <name type="scientific">Papaver somniferum</name>
    <name type="common">Opium poppy</name>
    <dbReference type="NCBI Taxonomy" id="3469"/>
    <lineage>
        <taxon>Eukaryota</taxon>
        <taxon>Viridiplantae</taxon>
        <taxon>Streptophyta</taxon>
        <taxon>Embryophyta</taxon>
        <taxon>Tracheophyta</taxon>
        <taxon>Spermatophyta</taxon>
        <taxon>Magnoliopsida</taxon>
        <taxon>Ranunculales</taxon>
        <taxon>Papaveraceae</taxon>
        <taxon>Papaveroideae</taxon>
        <taxon>Papaver</taxon>
    </lineage>
</organism>
<dbReference type="OMA" id="KATHTND"/>
<gene>
    <name evidence="5" type="ORF">C5167_046463</name>
</gene>
<evidence type="ECO:0000256" key="3">
    <source>
        <dbReference type="ARBA" id="ARBA00023136"/>
    </source>
</evidence>
<feature type="domain" description="Protein kinase" evidence="4">
    <location>
        <begin position="1"/>
        <end position="163"/>
    </location>
</feature>